<evidence type="ECO:0000313" key="1">
    <source>
        <dbReference type="EMBL" id="JAS00336.1"/>
    </source>
</evidence>
<dbReference type="AlphaFoldDB" id="A0A161MGQ3"/>
<reference evidence="1" key="1">
    <citation type="submission" date="2016-04" db="EMBL/GenBank/DDBJ databases">
        <authorList>
            <person name="Calderon-Fernandez G.M.Sr."/>
        </authorList>
    </citation>
    <scope>NUCLEOTIDE SEQUENCE</scope>
    <source>
        <strain evidence="1">Int1</strain>
        <tissue evidence="1">Integument</tissue>
    </source>
</reference>
<accession>A0A161MGQ3</accession>
<protein>
    <submittedName>
        <fullName evidence="1">Protein stoned-a</fullName>
    </submittedName>
</protein>
<dbReference type="EMBL" id="GEMB01002864">
    <property type="protein sequence ID" value="JAS00336.1"/>
    <property type="molecule type" value="Transcribed_RNA"/>
</dbReference>
<reference evidence="1" key="2">
    <citation type="journal article" date="2017" name="J. Med. Entomol.">
        <title>Transcriptome Analysis of the Triatoma infestans (Hemiptera: Reduviidae) Integument.</title>
        <authorList>
            <person name="Calderon-Fernandez G.M."/>
            <person name="Moriconi D.E."/>
            <person name="Dulbecco A.B."/>
            <person name="Juarez M.P."/>
        </authorList>
    </citation>
    <scope>NUCLEOTIDE SEQUENCE</scope>
    <source>
        <strain evidence="1">Int1</strain>
        <tissue evidence="1">Integument</tissue>
    </source>
</reference>
<sequence length="95" mass="10492">EIKILETELIYAKENPPIQPINNIITESLTKKLTETKPVTDFLEQSAEEITVKPLTPIAASSVDQEDIDPFDTSCIGAILPGKTEIKLLESELLN</sequence>
<organism evidence="1">
    <name type="scientific">Triatoma infestans</name>
    <name type="common">Assassin bug</name>
    <dbReference type="NCBI Taxonomy" id="30076"/>
    <lineage>
        <taxon>Eukaryota</taxon>
        <taxon>Metazoa</taxon>
        <taxon>Ecdysozoa</taxon>
        <taxon>Arthropoda</taxon>
        <taxon>Hexapoda</taxon>
        <taxon>Insecta</taxon>
        <taxon>Pterygota</taxon>
        <taxon>Neoptera</taxon>
        <taxon>Paraneoptera</taxon>
        <taxon>Hemiptera</taxon>
        <taxon>Heteroptera</taxon>
        <taxon>Panheteroptera</taxon>
        <taxon>Cimicomorpha</taxon>
        <taxon>Reduviidae</taxon>
        <taxon>Triatominae</taxon>
        <taxon>Triatoma</taxon>
    </lineage>
</organism>
<name>A0A161MGQ3_TRIIF</name>
<proteinExistence type="predicted"/>
<feature type="non-terminal residue" evidence="1">
    <location>
        <position position="1"/>
    </location>
</feature>